<feature type="region of interest" description="Disordered" evidence="1">
    <location>
        <begin position="153"/>
        <end position="173"/>
    </location>
</feature>
<accession>A0AAD3CWK1</accession>
<feature type="compositionally biased region" description="Low complexity" evidence="1">
    <location>
        <begin position="1"/>
        <end position="11"/>
    </location>
</feature>
<evidence type="ECO:0000313" key="2">
    <source>
        <dbReference type="EMBL" id="GFH53546.1"/>
    </source>
</evidence>
<reference evidence="2 3" key="1">
    <citation type="journal article" date="2021" name="Sci. Rep.">
        <title>The genome of the diatom Chaetoceros tenuissimus carries an ancient integrated fragment of an extant virus.</title>
        <authorList>
            <person name="Hongo Y."/>
            <person name="Kimura K."/>
            <person name="Takaki Y."/>
            <person name="Yoshida Y."/>
            <person name="Baba S."/>
            <person name="Kobayashi G."/>
            <person name="Nagasaki K."/>
            <person name="Hano T."/>
            <person name="Tomaru Y."/>
        </authorList>
    </citation>
    <scope>NUCLEOTIDE SEQUENCE [LARGE SCALE GENOMIC DNA]</scope>
    <source>
        <strain evidence="2 3">NIES-3715</strain>
    </source>
</reference>
<name>A0AAD3CWK1_9STRA</name>
<comment type="caution">
    <text evidence="2">The sequence shown here is derived from an EMBL/GenBank/DDBJ whole genome shotgun (WGS) entry which is preliminary data.</text>
</comment>
<feature type="region of interest" description="Disordered" evidence="1">
    <location>
        <begin position="1"/>
        <end position="26"/>
    </location>
</feature>
<feature type="compositionally biased region" description="Polar residues" evidence="1">
    <location>
        <begin position="12"/>
        <end position="26"/>
    </location>
</feature>
<organism evidence="2 3">
    <name type="scientific">Chaetoceros tenuissimus</name>
    <dbReference type="NCBI Taxonomy" id="426638"/>
    <lineage>
        <taxon>Eukaryota</taxon>
        <taxon>Sar</taxon>
        <taxon>Stramenopiles</taxon>
        <taxon>Ochrophyta</taxon>
        <taxon>Bacillariophyta</taxon>
        <taxon>Coscinodiscophyceae</taxon>
        <taxon>Chaetocerotophycidae</taxon>
        <taxon>Chaetocerotales</taxon>
        <taxon>Chaetocerotaceae</taxon>
        <taxon>Chaetoceros</taxon>
    </lineage>
</organism>
<feature type="region of interest" description="Disordered" evidence="1">
    <location>
        <begin position="273"/>
        <end position="301"/>
    </location>
</feature>
<gene>
    <name evidence="2" type="ORF">CTEN210_10022</name>
</gene>
<dbReference type="AlphaFoldDB" id="A0AAD3CWK1"/>
<evidence type="ECO:0000256" key="1">
    <source>
        <dbReference type="SAM" id="MobiDB-lite"/>
    </source>
</evidence>
<proteinExistence type="predicted"/>
<evidence type="ECO:0000313" key="3">
    <source>
        <dbReference type="Proteomes" id="UP001054902"/>
    </source>
</evidence>
<feature type="compositionally biased region" description="Basic and acidic residues" evidence="1">
    <location>
        <begin position="273"/>
        <end position="289"/>
    </location>
</feature>
<protein>
    <submittedName>
        <fullName evidence="2">Uncharacterized protein</fullName>
    </submittedName>
</protein>
<sequence length="301" mass="33486">MMDSSKNSSSSQQITPSMRTSSNKTNAIALQKVINSTGMSMMPKMEEQVMAALEKNPNAKEVVVHMRVVKVPKGASKGGKKAVKAKVSTLAYKFQINQKLRQKLVMQKRQKYFDSLRATKSADSNTKQKVRFAPAQNIPVRQATPTMPAFNSAVEPTPKQEASPVTDAIPPSPSRISAERLAARNRAIIEARKRNHQEKFKQKIDKRNKALASANPLNILHASFKACEFPNEQNTILGQSLLQADTSGQAELDQPNILPTPVTSQVMEIEEVRDQSHTHDSLMKQKDPDYTSENFDSTPRF</sequence>
<dbReference type="EMBL" id="BLLK01000047">
    <property type="protein sequence ID" value="GFH53546.1"/>
    <property type="molecule type" value="Genomic_DNA"/>
</dbReference>
<keyword evidence="3" id="KW-1185">Reference proteome</keyword>
<feature type="compositionally biased region" description="Polar residues" evidence="1">
    <location>
        <begin position="291"/>
        <end position="301"/>
    </location>
</feature>
<dbReference type="Proteomes" id="UP001054902">
    <property type="component" value="Unassembled WGS sequence"/>
</dbReference>